<evidence type="ECO:0000313" key="2">
    <source>
        <dbReference type="EMBL" id="AJF05738.1"/>
    </source>
</evidence>
<protein>
    <recommendedName>
        <fullName evidence="4">CBM-cenC domain-containing protein</fullName>
    </recommendedName>
</protein>
<dbReference type="Proteomes" id="UP000035036">
    <property type="component" value="Chromosome"/>
</dbReference>
<feature type="region of interest" description="Disordered" evidence="1">
    <location>
        <begin position="171"/>
        <end position="213"/>
    </location>
</feature>
<reference evidence="2 3" key="1">
    <citation type="journal article" date="2015" name="Genome Announc.">
        <title>Genomes of Geoalkalibacter ferrihydriticus Z-0531T and Geoalkalibacter subterraneus Red1T, Two Haloalkaliphilic Metal-Reducing Deltaproteobacteria.</title>
        <authorList>
            <person name="Badalamenti J.P."/>
            <person name="Krajmalnik-Brown R."/>
            <person name="Torres C.I."/>
            <person name="Bond D.R."/>
        </authorList>
    </citation>
    <scope>NUCLEOTIDE SEQUENCE [LARGE SCALE GENOMIC DNA]</scope>
    <source>
        <strain evidence="2 3">Red1</strain>
    </source>
</reference>
<dbReference type="KEGG" id="gsb:GSUB_02940"/>
<dbReference type="EMBL" id="CP010311">
    <property type="protein sequence ID" value="AJF05738.1"/>
    <property type="molecule type" value="Genomic_DNA"/>
</dbReference>
<gene>
    <name evidence="2" type="ORF">GSUB_02940</name>
</gene>
<accession>A0A0B5FEJ4</accession>
<organism evidence="2 3">
    <name type="scientific">Geoalkalibacter subterraneus</name>
    <dbReference type="NCBI Taxonomy" id="483547"/>
    <lineage>
        <taxon>Bacteria</taxon>
        <taxon>Pseudomonadati</taxon>
        <taxon>Thermodesulfobacteriota</taxon>
        <taxon>Desulfuromonadia</taxon>
        <taxon>Desulfuromonadales</taxon>
        <taxon>Geoalkalibacteraceae</taxon>
        <taxon>Geoalkalibacter</taxon>
    </lineage>
</organism>
<dbReference type="HOGENOM" id="CLU_1292861_0_0_7"/>
<proteinExistence type="predicted"/>
<sequence length="213" mass="24473">MLETFDAAPQLSLFARLGDYRPEEGDEIALPFWRTYQEHLVKTSGVVRRQETGDRAYSFRSIRGIDSVGFFSPLAVEPATSYRVSFRIRTDLPEGGRAGVGVVEYDQFLWVGEQYTRTLDKRHRTGLHQGVTLTGKSDWEHQSFVFTTSPRTRMIHLTLFREGTPDRQPVLVDDIRIERESAELQSQSKAMERRKPGAQQNPPRHREQPDPAL</sequence>
<evidence type="ECO:0000313" key="3">
    <source>
        <dbReference type="Proteomes" id="UP000035036"/>
    </source>
</evidence>
<name>A0A0B5FEJ4_9BACT</name>
<feature type="compositionally biased region" description="Basic and acidic residues" evidence="1">
    <location>
        <begin position="204"/>
        <end position="213"/>
    </location>
</feature>
<keyword evidence="3" id="KW-1185">Reference proteome</keyword>
<evidence type="ECO:0000256" key="1">
    <source>
        <dbReference type="SAM" id="MobiDB-lite"/>
    </source>
</evidence>
<dbReference type="AlphaFoldDB" id="A0A0B5FEJ4"/>
<evidence type="ECO:0008006" key="4">
    <source>
        <dbReference type="Google" id="ProtNLM"/>
    </source>
</evidence>
<dbReference type="Gene3D" id="2.60.120.260">
    <property type="entry name" value="Galactose-binding domain-like"/>
    <property type="match status" value="1"/>
</dbReference>
<feature type="compositionally biased region" description="Basic and acidic residues" evidence="1">
    <location>
        <begin position="173"/>
        <end position="182"/>
    </location>
</feature>